<protein>
    <submittedName>
        <fullName evidence="1">Uncharacterized protein</fullName>
    </submittedName>
</protein>
<reference evidence="2" key="1">
    <citation type="journal article" date="2019" name="Gigascience">
        <title>De novo genome assembly of the endangered Acer yangbiense, a plant species with extremely small populations endemic to Yunnan Province, China.</title>
        <authorList>
            <person name="Yang J."/>
            <person name="Wariss H.M."/>
            <person name="Tao L."/>
            <person name="Zhang R."/>
            <person name="Yun Q."/>
            <person name="Hollingsworth P."/>
            <person name="Dao Z."/>
            <person name="Luo G."/>
            <person name="Guo H."/>
            <person name="Ma Y."/>
            <person name="Sun W."/>
        </authorList>
    </citation>
    <scope>NUCLEOTIDE SEQUENCE [LARGE SCALE GENOMIC DNA]</scope>
    <source>
        <strain evidence="2">cv. br00</strain>
    </source>
</reference>
<sequence>MVNRDVVNAISALEYNRAFYHQENQQSLFPCERELLTSILSRIKNLKLTSFFTYEICGANALEWKLSTGLPHNICMFLLQIGKDGGAVFQQIDALSKDFDNIVELELGTPWPLQPDDMTVTLAQKF</sequence>
<gene>
    <name evidence="1" type="ORF">DKX38_015196</name>
</gene>
<accession>A0A5N5L4I9</accession>
<proteinExistence type="predicted"/>
<comment type="caution">
    <text evidence="1">The sequence shown here is derived from an EMBL/GenBank/DDBJ whole genome shotgun (WGS) entry which is preliminary data.</text>
</comment>
<dbReference type="AlphaFoldDB" id="A0A5N5L4I9"/>
<dbReference type="EMBL" id="VDCV01000010">
    <property type="protein sequence ID" value="KAB5537663.1"/>
    <property type="molecule type" value="Genomic_DNA"/>
</dbReference>
<dbReference type="Proteomes" id="UP000326939">
    <property type="component" value="Chromosome 10"/>
</dbReference>
<name>A0A5N5L4I9_9ROSI</name>
<keyword evidence="2" id="KW-1185">Reference proteome</keyword>
<evidence type="ECO:0000313" key="1">
    <source>
        <dbReference type="EMBL" id="KAB5537663.1"/>
    </source>
</evidence>
<evidence type="ECO:0000313" key="2">
    <source>
        <dbReference type="Proteomes" id="UP000326939"/>
    </source>
</evidence>
<organism evidence="1 2">
    <name type="scientific">Salix brachista</name>
    <dbReference type="NCBI Taxonomy" id="2182728"/>
    <lineage>
        <taxon>Eukaryota</taxon>
        <taxon>Viridiplantae</taxon>
        <taxon>Streptophyta</taxon>
        <taxon>Embryophyta</taxon>
        <taxon>Tracheophyta</taxon>
        <taxon>Spermatophyta</taxon>
        <taxon>Magnoliopsida</taxon>
        <taxon>eudicotyledons</taxon>
        <taxon>Gunneridae</taxon>
        <taxon>Pentapetalae</taxon>
        <taxon>rosids</taxon>
        <taxon>fabids</taxon>
        <taxon>Malpighiales</taxon>
        <taxon>Salicaceae</taxon>
        <taxon>Saliceae</taxon>
        <taxon>Salix</taxon>
    </lineage>
</organism>